<dbReference type="InterPro" id="IPR002053">
    <property type="entry name" value="Glyco_hydro_25"/>
</dbReference>
<gene>
    <name evidence="3" type="ORF">ACOC_LOCUS3880</name>
</gene>
<dbReference type="OrthoDB" id="25039at2759"/>
<reference evidence="5" key="1">
    <citation type="submission" date="2017-02" db="UniProtKB">
        <authorList>
            <consortium name="WormBaseParasite"/>
        </authorList>
    </citation>
    <scope>IDENTIFICATION</scope>
</reference>
<proteinExistence type="inferred from homology"/>
<evidence type="ECO:0000256" key="1">
    <source>
        <dbReference type="ARBA" id="ARBA00010646"/>
    </source>
</evidence>
<dbReference type="PROSITE" id="PS51904">
    <property type="entry name" value="GLYCOSYL_HYDROL_F25_2"/>
    <property type="match status" value="1"/>
</dbReference>
<evidence type="ECO:0000313" key="3">
    <source>
        <dbReference type="EMBL" id="VDM55465.1"/>
    </source>
</evidence>
<dbReference type="InterPro" id="IPR051595">
    <property type="entry name" value="GH25_Enzymes"/>
</dbReference>
<dbReference type="WBParaSite" id="ACOC_0000387701-mRNA-1">
    <property type="protein sequence ID" value="ACOC_0000387701-mRNA-1"/>
    <property type="gene ID" value="ACOC_0000387701"/>
</dbReference>
<protein>
    <submittedName>
        <fullName evidence="5">Lysozyme</fullName>
    </submittedName>
</protein>
<organism evidence="5">
    <name type="scientific">Angiostrongylus costaricensis</name>
    <name type="common">Nematode worm</name>
    <dbReference type="NCBI Taxonomy" id="334426"/>
    <lineage>
        <taxon>Eukaryota</taxon>
        <taxon>Metazoa</taxon>
        <taxon>Ecdysozoa</taxon>
        <taxon>Nematoda</taxon>
        <taxon>Chromadorea</taxon>
        <taxon>Rhabditida</taxon>
        <taxon>Rhabditina</taxon>
        <taxon>Rhabditomorpha</taxon>
        <taxon>Strongyloidea</taxon>
        <taxon>Metastrongylidae</taxon>
        <taxon>Angiostrongylus</taxon>
    </lineage>
</organism>
<dbReference type="Proteomes" id="UP000267027">
    <property type="component" value="Unassembled WGS sequence"/>
</dbReference>
<comment type="similarity">
    <text evidence="1">Belongs to the glycosyl hydrolase 25 family.</text>
</comment>
<keyword evidence="4" id="KW-1185">Reference proteome</keyword>
<keyword evidence="2" id="KW-0732">Signal</keyword>
<dbReference type="GO" id="GO:0007165">
    <property type="term" value="P:signal transduction"/>
    <property type="evidence" value="ECO:0007669"/>
    <property type="project" value="TreeGrafter"/>
</dbReference>
<evidence type="ECO:0000313" key="4">
    <source>
        <dbReference type="Proteomes" id="UP000267027"/>
    </source>
</evidence>
<dbReference type="InterPro" id="IPR017853">
    <property type="entry name" value="GH"/>
</dbReference>
<accession>A0A0R3PHQ0</accession>
<evidence type="ECO:0000256" key="2">
    <source>
        <dbReference type="ARBA" id="ARBA00022729"/>
    </source>
</evidence>
<dbReference type="PANTHER" id="PTHR23208:SF36">
    <property type="entry name" value="LYSOZYME-RELATED"/>
    <property type="match status" value="1"/>
</dbReference>
<dbReference type="EMBL" id="UYYA01001527">
    <property type="protein sequence ID" value="VDM55465.1"/>
    <property type="molecule type" value="Genomic_DNA"/>
</dbReference>
<dbReference type="GO" id="GO:0045087">
    <property type="term" value="P:innate immune response"/>
    <property type="evidence" value="ECO:0007669"/>
    <property type="project" value="TreeGrafter"/>
</dbReference>
<dbReference type="OMA" id="ICNIEVN"/>
<dbReference type="AlphaFoldDB" id="A0A0R3PHQ0"/>
<dbReference type="GO" id="GO:0003796">
    <property type="term" value="F:lysozyme activity"/>
    <property type="evidence" value="ECO:0007669"/>
    <property type="project" value="InterPro"/>
</dbReference>
<sequence length="183" mass="20444">MTPQPNSVKSGAVQFDEMYNNLKNSQVTVRSVWIQITSPINWSSSIRTNIDFINSILARANTYGLTIGIYTNFYDWSQITGYATASNVMLWYWNVYGAGLSSESPANFDDFRPFAGWTVPNVKQFGQVESICNIEVNRNIFSTTAASTTNPIRMENFNKSQQIIVGGLGLKNTAFTGKPEIKL</sequence>
<dbReference type="SUPFAM" id="SSF51445">
    <property type="entry name" value="(Trans)glycosidases"/>
    <property type="match status" value="1"/>
</dbReference>
<dbReference type="PANTHER" id="PTHR23208">
    <property type="entry name" value="LYSOZYME PROTEIN"/>
    <property type="match status" value="1"/>
</dbReference>
<name>A0A0R3PHQ0_ANGCS</name>
<dbReference type="Gene3D" id="3.20.20.80">
    <property type="entry name" value="Glycosidases"/>
    <property type="match status" value="1"/>
</dbReference>
<reference evidence="3 4" key="2">
    <citation type="submission" date="2018-11" db="EMBL/GenBank/DDBJ databases">
        <authorList>
            <consortium name="Pathogen Informatics"/>
        </authorList>
    </citation>
    <scope>NUCLEOTIDE SEQUENCE [LARGE SCALE GENOMIC DNA]</scope>
    <source>
        <strain evidence="3 4">Costa Rica</strain>
    </source>
</reference>
<dbReference type="GO" id="GO:0016998">
    <property type="term" value="P:cell wall macromolecule catabolic process"/>
    <property type="evidence" value="ECO:0007669"/>
    <property type="project" value="InterPro"/>
</dbReference>
<evidence type="ECO:0000313" key="5">
    <source>
        <dbReference type="WBParaSite" id="ACOC_0000387701-mRNA-1"/>
    </source>
</evidence>
<dbReference type="GO" id="GO:0009253">
    <property type="term" value="P:peptidoglycan catabolic process"/>
    <property type="evidence" value="ECO:0007669"/>
    <property type="project" value="InterPro"/>
</dbReference>